<organism evidence="1 2">
    <name type="scientific">Apolygus lucorum</name>
    <name type="common">Small green plant bug</name>
    <name type="synonym">Lygocoris lucorum</name>
    <dbReference type="NCBI Taxonomy" id="248454"/>
    <lineage>
        <taxon>Eukaryota</taxon>
        <taxon>Metazoa</taxon>
        <taxon>Ecdysozoa</taxon>
        <taxon>Arthropoda</taxon>
        <taxon>Hexapoda</taxon>
        <taxon>Insecta</taxon>
        <taxon>Pterygota</taxon>
        <taxon>Neoptera</taxon>
        <taxon>Paraneoptera</taxon>
        <taxon>Hemiptera</taxon>
        <taxon>Heteroptera</taxon>
        <taxon>Panheteroptera</taxon>
        <taxon>Cimicomorpha</taxon>
        <taxon>Miridae</taxon>
        <taxon>Mirini</taxon>
        <taxon>Apolygus</taxon>
    </lineage>
</organism>
<dbReference type="OrthoDB" id="10264063at2759"/>
<dbReference type="EMBL" id="WIXP02000004">
    <property type="protein sequence ID" value="KAF6212520.1"/>
    <property type="molecule type" value="Genomic_DNA"/>
</dbReference>
<dbReference type="AlphaFoldDB" id="A0A8S9XU12"/>
<comment type="caution">
    <text evidence="1">The sequence shown here is derived from an EMBL/GenBank/DDBJ whole genome shotgun (WGS) entry which is preliminary data.</text>
</comment>
<dbReference type="Proteomes" id="UP000466442">
    <property type="component" value="Unassembled WGS sequence"/>
</dbReference>
<protein>
    <submittedName>
        <fullName evidence="1">Uncharacterized protein</fullName>
    </submittedName>
</protein>
<proteinExistence type="predicted"/>
<gene>
    <name evidence="1" type="ORF">GE061_013043</name>
</gene>
<keyword evidence="2" id="KW-1185">Reference proteome</keyword>
<reference evidence="1" key="1">
    <citation type="journal article" date="2021" name="Mol. Ecol. Resour.">
        <title>Apolygus lucorum genome provides insights into omnivorousness and mesophyll feeding.</title>
        <authorList>
            <person name="Liu Y."/>
            <person name="Liu H."/>
            <person name="Wang H."/>
            <person name="Huang T."/>
            <person name="Liu B."/>
            <person name="Yang B."/>
            <person name="Yin L."/>
            <person name="Li B."/>
            <person name="Zhang Y."/>
            <person name="Zhang S."/>
            <person name="Jiang F."/>
            <person name="Zhang X."/>
            <person name="Ren Y."/>
            <person name="Wang B."/>
            <person name="Wang S."/>
            <person name="Lu Y."/>
            <person name="Wu K."/>
            <person name="Fan W."/>
            <person name="Wang G."/>
        </authorList>
    </citation>
    <scope>NUCLEOTIDE SEQUENCE</scope>
    <source>
        <strain evidence="1">12Hb</strain>
    </source>
</reference>
<accession>A0A8S9XU12</accession>
<evidence type="ECO:0000313" key="1">
    <source>
        <dbReference type="EMBL" id="KAF6212520.1"/>
    </source>
</evidence>
<sequence length="461" mass="54293">MIEHGIEGTTPRTAADIKRVDRVFEALGQKDKLMKEVRNHLRLDPKPHKNRVRVPHIMDRFLHNRTQQGKPTLRFLTTGRNVPPWPCDDVLDKENPFTIYRNKDVDIFGSIFKAPDKTKNFCLVPMKCEDGCQCTVPTTLCKNPPRNNVKWMGRTKTDTKPTQRKMNGCVVNEMLTRLQVPVINTPPSRIDFEPDYFDCLRGRTLKENFKRSDFNKMQRLVFFQSLFMGYLQDDIQRRQEQCKLDVWELEEMDLELNKTKKNYEAFITEAHNDSVGLVKEQLGVEQIRKGVILELSKARGAMTGLKTNIYKRDYRLSNVLLCRDLLLKLSPQTFRVANRALVAGNKKREHLKERVISLYTDYCRYIPEEGNDFFLDQAIHNLVENIQTLGPPRIYFKHYWEIDMVLRRMELDCVACINDYMKIDEMHTEIINISREVTKYFNSEKTLACRQKHHRKINFRG</sequence>
<evidence type="ECO:0000313" key="2">
    <source>
        <dbReference type="Proteomes" id="UP000466442"/>
    </source>
</evidence>
<name>A0A8S9XU12_APOLU</name>